<protein>
    <submittedName>
        <fullName evidence="2">Uncharacterized protein</fullName>
    </submittedName>
</protein>
<dbReference type="Proteomes" id="UP000275078">
    <property type="component" value="Unassembled WGS sequence"/>
</dbReference>
<gene>
    <name evidence="2" type="ORF">BJ508DRAFT_303593</name>
</gene>
<evidence type="ECO:0000313" key="2">
    <source>
        <dbReference type="EMBL" id="RPA84846.1"/>
    </source>
</evidence>
<dbReference type="EMBL" id="ML119657">
    <property type="protein sequence ID" value="RPA84846.1"/>
    <property type="molecule type" value="Genomic_DNA"/>
</dbReference>
<organism evidence="2 3">
    <name type="scientific">Ascobolus immersus RN42</name>
    <dbReference type="NCBI Taxonomy" id="1160509"/>
    <lineage>
        <taxon>Eukaryota</taxon>
        <taxon>Fungi</taxon>
        <taxon>Dikarya</taxon>
        <taxon>Ascomycota</taxon>
        <taxon>Pezizomycotina</taxon>
        <taxon>Pezizomycetes</taxon>
        <taxon>Pezizales</taxon>
        <taxon>Ascobolaceae</taxon>
        <taxon>Ascobolus</taxon>
    </lineage>
</organism>
<evidence type="ECO:0000313" key="3">
    <source>
        <dbReference type="Proteomes" id="UP000275078"/>
    </source>
</evidence>
<proteinExistence type="predicted"/>
<sequence length="190" mass="20105">MYFSWLRAEMHKLFPTATPAAPSPELRPVVYMQPSSASAEEIEAIRALLTANGIDLDLSAGRISIGTSQLVSPAREGIPGGGREETSSAIAAEIPHLSLASSTSHEEIPVVPTPRESPVPNAEPTTVGGSEVQLLHVPRAESCASGDSSSMAAPRNGSYRESSVPVVTRSSRRKAANIPDTPRKLRARKT</sequence>
<reference evidence="2 3" key="1">
    <citation type="journal article" date="2018" name="Nat. Ecol. Evol.">
        <title>Pezizomycetes genomes reveal the molecular basis of ectomycorrhizal truffle lifestyle.</title>
        <authorList>
            <person name="Murat C."/>
            <person name="Payen T."/>
            <person name="Noel B."/>
            <person name="Kuo A."/>
            <person name="Morin E."/>
            <person name="Chen J."/>
            <person name="Kohler A."/>
            <person name="Krizsan K."/>
            <person name="Balestrini R."/>
            <person name="Da Silva C."/>
            <person name="Montanini B."/>
            <person name="Hainaut M."/>
            <person name="Levati E."/>
            <person name="Barry K.W."/>
            <person name="Belfiori B."/>
            <person name="Cichocki N."/>
            <person name="Clum A."/>
            <person name="Dockter R.B."/>
            <person name="Fauchery L."/>
            <person name="Guy J."/>
            <person name="Iotti M."/>
            <person name="Le Tacon F."/>
            <person name="Lindquist E.A."/>
            <person name="Lipzen A."/>
            <person name="Malagnac F."/>
            <person name="Mello A."/>
            <person name="Molinier V."/>
            <person name="Miyauchi S."/>
            <person name="Poulain J."/>
            <person name="Riccioni C."/>
            <person name="Rubini A."/>
            <person name="Sitrit Y."/>
            <person name="Splivallo R."/>
            <person name="Traeger S."/>
            <person name="Wang M."/>
            <person name="Zifcakova L."/>
            <person name="Wipf D."/>
            <person name="Zambonelli A."/>
            <person name="Paolocci F."/>
            <person name="Nowrousian M."/>
            <person name="Ottonello S."/>
            <person name="Baldrian P."/>
            <person name="Spatafora J.W."/>
            <person name="Henrissat B."/>
            <person name="Nagy L.G."/>
            <person name="Aury J.M."/>
            <person name="Wincker P."/>
            <person name="Grigoriev I.V."/>
            <person name="Bonfante P."/>
            <person name="Martin F.M."/>
        </authorList>
    </citation>
    <scope>NUCLEOTIDE SEQUENCE [LARGE SCALE GENOMIC DNA]</scope>
    <source>
        <strain evidence="2 3">RN42</strain>
    </source>
</reference>
<feature type="compositionally biased region" description="Low complexity" evidence="1">
    <location>
        <begin position="160"/>
        <end position="169"/>
    </location>
</feature>
<dbReference type="AlphaFoldDB" id="A0A3N4IGU1"/>
<feature type="region of interest" description="Disordered" evidence="1">
    <location>
        <begin position="96"/>
        <end position="190"/>
    </location>
</feature>
<name>A0A3N4IGU1_ASCIM</name>
<keyword evidence="3" id="KW-1185">Reference proteome</keyword>
<evidence type="ECO:0000256" key="1">
    <source>
        <dbReference type="SAM" id="MobiDB-lite"/>
    </source>
</evidence>
<accession>A0A3N4IGU1</accession>